<feature type="signal peptide" evidence="2">
    <location>
        <begin position="1"/>
        <end position="28"/>
    </location>
</feature>
<dbReference type="Proteomes" id="UP001054252">
    <property type="component" value="Unassembled WGS sequence"/>
</dbReference>
<protein>
    <recommendedName>
        <fullName evidence="5">Transmembrane protein</fullName>
    </recommendedName>
</protein>
<dbReference type="EMBL" id="BPVZ01000001">
    <property type="protein sequence ID" value="GKU86344.1"/>
    <property type="molecule type" value="Genomic_DNA"/>
</dbReference>
<feature type="chain" id="PRO_5043540141" description="Transmembrane protein" evidence="2">
    <location>
        <begin position="29"/>
        <end position="82"/>
    </location>
</feature>
<gene>
    <name evidence="3" type="ORF">SLEP1_g882</name>
</gene>
<evidence type="ECO:0000313" key="3">
    <source>
        <dbReference type="EMBL" id="GKU86344.1"/>
    </source>
</evidence>
<dbReference type="AlphaFoldDB" id="A0AAV5HKB3"/>
<keyword evidence="4" id="KW-1185">Reference proteome</keyword>
<evidence type="ECO:0000313" key="4">
    <source>
        <dbReference type="Proteomes" id="UP001054252"/>
    </source>
</evidence>
<evidence type="ECO:0008006" key="5">
    <source>
        <dbReference type="Google" id="ProtNLM"/>
    </source>
</evidence>
<reference evidence="3 4" key="1">
    <citation type="journal article" date="2021" name="Commun. Biol.">
        <title>The genome of Shorea leprosula (Dipterocarpaceae) highlights the ecological relevance of drought in aseasonal tropical rainforests.</title>
        <authorList>
            <person name="Ng K.K.S."/>
            <person name="Kobayashi M.J."/>
            <person name="Fawcett J.A."/>
            <person name="Hatakeyama M."/>
            <person name="Paape T."/>
            <person name="Ng C.H."/>
            <person name="Ang C.C."/>
            <person name="Tnah L.H."/>
            <person name="Lee C.T."/>
            <person name="Nishiyama T."/>
            <person name="Sese J."/>
            <person name="O'Brien M.J."/>
            <person name="Copetti D."/>
            <person name="Mohd Noor M.I."/>
            <person name="Ong R.C."/>
            <person name="Putra M."/>
            <person name="Sireger I.Z."/>
            <person name="Indrioko S."/>
            <person name="Kosugi Y."/>
            <person name="Izuno A."/>
            <person name="Isagi Y."/>
            <person name="Lee S.L."/>
            <person name="Shimizu K.K."/>
        </authorList>
    </citation>
    <scope>NUCLEOTIDE SEQUENCE [LARGE SCALE GENOMIC DNA]</scope>
    <source>
        <strain evidence="3">214</strain>
    </source>
</reference>
<keyword evidence="2" id="KW-0732">Signal</keyword>
<comment type="caution">
    <text evidence="3">The sequence shown here is derived from an EMBL/GenBank/DDBJ whole genome shotgun (WGS) entry which is preliminary data.</text>
</comment>
<proteinExistence type="predicted"/>
<accession>A0AAV5HKB3</accession>
<feature type="region of interest" description="Disordered" evidence="1">
    <location>
        <begin position="25"/>
        <end position="82"/>
    </location>
</feature>
<evidence type="ECO:0000256" key="1">
    <source>
        <dbReference type="SAM" id="MobiDB-lite"/>
    </source>
</evidence>
<evidence type="ECO:0000256" key="2">
    <source>
        <dbReference type="SAM" id="SignalP"/>
    </source>
</evidence>
<name>A0AAV5HKB3_9ROSI</name>
<organism evidence="3 4">
    <name type="scientific">Rubroshorea leprosula</name>
    <dbReference type="NCBI Taxonomy" id="152421"/>
    <lineage>
        <taxon>Eukaryota</taxon>
        <taxon>Viridiplantae</taxon>
        <taxon>Streptophyta</taxon>
        <taxon>Embryophyta</taxon>
        <taxon>Tracheophyta</taxon>
        <taxon>Spermatophyta</taxon>
        <taxon>Magnoliopsida</taxon>
        <taxon>eudicotyledons</taxon>
        <taxon>Gunneridae</taxon>
        <taxon>Pentapetalae</taxon>
        <taxon>rosids</taxon>
        <taxon>malvids</taxon>
        <taxon>Malvales</taxon>
        <taxon>Dipterocarpaceae</taxon>
        <taxon>Rubroshorea</taxon>
    </lineage>
</organism>
<sequence length="82" mass="8975">MEIHRKSGIMIPVIIIIFLVVSTKPSSAASRPLKGDQNPSRMDHHHNDRPQAFTDSRAPVPPSGSSPCTHIPKEGENCPPTR</sequence>